<dbReference type="OrthoDB" id="63519at2"/>
<dbReference type="SUPFAM" id="SSF53474">
    <property type="entry name" value="alpha/beta-Hydrolases"/>
    <property type="match status" value="1"/>
</dbReference>
<dbReference type="GO" id="GO:0046503">
    <property type="term" value="P:glycerolipid catabolic process"/>
    <property type="evidence" value="ECO:0007669"/>
    <property type="project" value="TreeGrafter"/>
</dbReference>
<dbReference type="InterPro" id="IPR029058">
    <property type="entry name" value="AB_hydrolase_fold"/>
</dbReference>
<evidence type="ECO:0000259" key="1">
    <source>
        <dbReference type="Pfam" id="PF12697"/>
    </source>
</evidence>
<dbReference type="InterPro" id="IPR050471">
    <property type="entry name" value="AB_hydrolase"/>
</dbReference>
<feature type="domain" description="AB hydrolase-1" evidence="1">
    <location>
        <begin position="37"/>
        <end position="253"/>
    </location>
</feature>
<dbReference type="PANTHER" id="PTHR43433:SF5">
    <property type="entry name" value="AB HYDROLASE-1 DOMAIN-CONTAINING PROTEIN"/>
    <property type="match status" value="1"/>
</dbReference>
<sequence>MSTVTSHDGTTIAFEKVGQGPPVVLVDGAFVHRAIDPWASEFANQLADSHTVYTYERRGRGNSGDTLPYTVEREIEDLAAVIEEAGGSAAVLGMSSGAVLALDAAAHGVPITRLAVYEPPFVVDDSRPPRPDSYLADVKAMLAEGRHGDAVAHAMTKAVGIPEQFVEGMRAEPFFAGMEAVAHTVAYDGEIMEGLMSGKPLPEDRWSSVTAPTLVLHGGASEPWLHNGARALGTVLPNAEVRQLADQTHEIEASMLAPVVKEHFAS</sequence>
<accession>I1D1S1</accession>
<keyword evidence="2" id="KW-0808">Transferase</keyword>
<keyword evidence="3" id="KW-1185">Reference proteome</keyword>
<dbReference type="InterPro" id="IPR000073">
    <property type="entry name" value="AB_hydrolase_1"/>
</dbReference>
<name>I1D1S1_9PSEU</name>
<dbReference type="EMBL" id="CM001484">
    <property type="protein sequence ID" value="EIE98895.1"/>
    <property type="molecule type" value="Genomic_DNA"/>
</dbReference>
<dbReference type="RefSeq" id="WP_005464018.1">
    <property type="nucleotide sequence ID" value="NZ_CM001484.1"/>
</dbReference>
<evidence type="ECO:0000313" key="3">
    <source>
        <dbReference type="Proteomes" id="UP000005087"/>
    </source>
</evidence>
<protein>
    <submittedName>
        <fullName evidence="2">Putative hydrolase or acyltransferase of alpha/beta superfamily</fullName>
    </submittedName>
</protein>
<dbReference type="Pfam" id="PF12697">
    <property type="entry name" value="Abhydrolase_6"/>
    <property type="match status" value="1"/>
</dbReference>
<dbReference type="Gene3D" id="3.40.50.1820">
    <property type="entry name" value="alpha/beta hydrolase"/>
    <property type="match status" value="1"/>
</dbReference>
<dbReference type="PANTHER" id="PTHR43433">
    <property type="entry name" value="HYDROLASE, ALPHA/BETA FOLD FAMILY PROTEIN"/>
    <property type="match status" value="1"/>
</dbReference>
<keyword evidence="2" id="KW-0012">Acyltransferase</keyword>
<proteinExistence type="predicted"/>
<dbReference type="STRING" id="928724.SacglDRAFT_01989"/>
<reference evidence="3" key="2">
    <citation type="submission" date="2012-01" db="EMBL/GenBank/DDBJ databases">
        <title>Noncontiguous Finished sequence of chromosome of Saccharomonospora glauca K62.</title>
        <authorList>
            <consortium name="US DOE Joint Genome Institute"/>
            <person name="Lucas S."/>
            <person name="Han J."/>
            <person name="Lapidus A."/>
            <person name="Cheng J.-F."/>
            <person name="Goodwin L."/>
            <person name="Pitluck S."/>
            <person name="Peters L."/>
            <person name="Mikhailova N."/>
            <person name="Held B."/>
            <person name="Detter J.C."/>
            <person name="Han C."/>
            <person name="Tapia R."/>
            <person name="Land M."/>
            <person name="Hauser L."/>
            <person name="Kyrpides N."/>
            <person name="Ivanova N."/>
            <person name="Pagani I."/>
            <person name="Brambilla E.-M."/>
            <person name="Klenk H.-P."/>
            <person name="Woyke T."/>
        </authorList>
    </citation>
    <scope>NUCLEOTIDE SEQUENCE [LARGE SCALE GENOMIC DNA]</scope>
    <source>
        <strain evidence="3">K62</strain>
    </source>
</reference>
<reference evidence="2 3" key="1">
    <citation type="submission" date="2011-09" db="EMBL/GenBank/DDBJ databases">
        <authorList>
            <consortium name="US DOE Joint Genome Institute (JGI-PGF)"/>
            <person name="Lucas S."/>
            <person name="Han J."/>
            <person name="Lapidus A."/>
            <person name="Cheng J.-F."/>
            <person name="Goodwin L."/>
            <person name="Pitluck S."/>
            <person name="Peters L."/>
            <person name="Land M.L."/>
            <person name="Hauser L."/>
            <person name="Brambilla E."/>
            <person name="Klenk H.-P."/>
            <person name="Woyke T.J."/>
        </authorList>
    </citation>
    <scope>NUCLEOTIDE SEQUENCE [LARGE SCALE GENOMIC DNA]</scope>
    <source>
        <strain evidence="2 3">K62</strain>
    </source>
</reference>
<dbReference type="AlphaFoldDB" id="I1D1S1"/>
<dbReference type="HOGENOM" id="CLU_020336_43_3_11"/>
<evidence type="ECO:0000313" key="2">
    <source>
        <dbReference type="EMBL" id="EIE98895.1"/>
    </source>
</evidence>
<dbReference type="Proteomes" id="UP000005087">
    <property type="component" value="Chromosome"/>
</dbReference>
<keyword evidence="2" id="KW-0378">Hydrolase</keyword>
<organism evidence="2 3">
    <name type="scientific">Saccharomonospora glauca K62</name>
    <dbReference type="NCBI Taxonomy" id="928724"/>
    <lineage>
        <taxon>Bacteria</taxon>
        <taxon>Bacillati</taxon>
        <taxon>Actinomycetota</taxon>
        <taxon>Actinomycetes</taxon>
        <taxon>Pseudonocardiales</taxon>
        <taxon>Pseudonocardiaceae</taxon>
        <taxon>Saccharomonospora</taxon>
    </lineage>
</organism>
<dbReference type="eggNOG" id="COG2267">
    <property type="taxonomic scope" value="Bacteria"/>
</dbReference>
<gene>
    <name evidence="2" type="ORF">SacglDRAFT_01989</name>
</gene>
<dbReference type="GO" id="GO:0004806">
    <property type="term" value="F:triacylglycerol lipase activity"/>
    <property type="evidence" value="ECO:0007669"/>
    <property type="project" value="TreeGrafter"/>
</dbReference>
<dbReference type="GO" id="GO:0016746">
    <property type="term" value="F:acyltransferase activity"/>
    <property type="evidence" value="ECO:0007669"/>
    <property type="project" value="UniProtKB-KW"/>
</dbReference>